<dbReference type="InterPro" id="IPR017871">
    <property type="entry name" value="ABC_transporter-like_CS"/>
</dbReference>
<feature type="domain" description="ABC transporter" evidence="3">
    <location>
        <begin position="51"/>
        <end position="271"/>
    </location>
</feature>
<organism evidence="4">
    <name type="scientific">marine sediment metagenome</name>
    <dbReference type="NCBI Taxonomy" id="412755"/>
    <lineage>
        <taxon>unclassified sequences</taxon>
        <taxon>metagenomes</taxon>
        <taxon>ecological metagenomes</taxon>
    </lineage>
</organism>
<dbReference type="GO" id="GO:0034040">
    <property type="term" value="F:ATPase-coupled lipid transmembrane transporter activity"/>
    <property type="evidence" value="ECO:0007669"/>
    <property type="project" value="TreeGrafter"/>
</dbReference>
<reference evidence="4" key="1">
    <citation type="journal article" date="2014" name="Front. Microbiol.">
        <title>High frequency of phylogenetically diverse reductive dehalogenase-homologous genes in deep subseafloor sedimentary metagenomes.</title>
        <authorList>
            <person name="Kawai M."/>
            <person name="Futagami T."/>
            <person name="Toyoda A."/>
            <person name="Takaki Y."/>
            <person name="Nishi S."/>
            <person name="Hori S."/>
            <person name="Arai W."/>
            <person name="Tsubouchi T."/>
            <person name="Morono Y."/>
            <person name="Uchiyama I."/>
            <person name="Ito T."/>
            <person name="Fujiyama A."/>
            <person name="Inagaki F."/>
            <person name="Takami H."/>
        </authorList>
    </citation>
    <scope>NUCLEOTIDE SEQUENCE</scope>
    <source>
        <strain evidence="4">Expedition CK06-06</strain>
    </source>
</reference>
<evidence type="ECO:0000313" key="4">
    <source>
        <dbReference type="EMBL" id="GAG10811.1"/>
    </source>
</evidence>
<protein>
    <recommendedName>
        <fullName evidence="3">ABC transporter domain-containing protein</fullName>
    </recommendedName>
</protein>
<dbReference type="SUPFAM" id="SSF52540">
    <property type="entry name" value="P-loop containing nucleoside triphosphate hydrolases"/>
    <property type="match status" value="1"/>
</dbReference>
<dbReference type="Pfam" id="PF00005">
    <property type="entry name" value="ABC_tran"/>
    <property type="match status" value="1"/>
</dbReference>
<dbReference type="PANTHER" id="PTHR24221:SF654">
    <property type="entry name" value="ATP-BINDING CASSETTE SUB-FAMILY B MEMBER 6"/>
    <property type="match status" value="1"/>
</dbReference>
<evidence type="ECO:0000256" key="1">
    <source>
        <dbReference type="ARBA" id="ARBA00022741"/>
    </source>
</evidence>
<dbReference type="InterPro" id="IPR039421">
    <property type="entry name" value="Type_1_exporter"/>
</dbReference>
<dbReference type="GO" id="GO:0005524">
    <property type="term" value="F:ATP binding"/>
    <property type="evidence" value="ECO:0007669"/>
    <property type="project" value="UniProtKB-KW"/>
</dbReference>
<comment type="caution">
    <text evidence="4">The sequence shown here is derived from an EMBL/GenBank/DDBJ whole genome shotgun (WGS) entry which is preliminary data.</text>
</comment>
<dbReference type="PANTHER" id="PTHR24221">
    <property type="entry name" value="ATP-BINDING CASSETTE SUB-FAMILY B"/>
    <property type="match status" value="1"/>
</dbReference>
<dbReference type="InterPro" id="IPR003439">
    <property type="entry name" value="ABC_transporter-like_ATP-bd"/>
</dbReference>
<feature type="non-terminal residue" evidence="4">
    <location>
        <position position="271"/>
    </location>
</feature>
<dbReference type="EMBL" id="BARS01022066">
    <property type="protein sequence ID" value="GAG10811.1"/>
    <property type="molecule type" value="Genomic_DNA"/>
</dbReference>
<evidence type="ECO:0000256" key="2">
    <source>
        <dbReference type="ARBA" id="ARBA00022840"/>
    </source>
</evidence>
<gene>
    <name evidence="4" type="ORF">S01H1_35319</name>
</gene>
<sequence>ILGDVGRTQRKYQGLVTQQSALWSIVGMIEDAESQREPEGGTAEPHLERGLALRGVSVEYDGNPVLRDVDVEMPVGSITALVGPSGAGKTTFVDLLTGLVQPSAGRVEVDGTPLPELDLRRWRGMIGYVLQELLLLNETVRMNVTLGDTEIDDAQVEQALRDAGAWEYVSRLEGGIDAPVGERGSLLSGGQRQRVAIARALLHRPQLLVLDEATAALDPENEAAVWDTVAKLRGRTTVVAISHQPSVVRVADRVYRVAGGTVQRLEAPQST</sequence>
<keyword evidence="2" id="KW-0067">ATP-binding</keyword>
<evidence type="ECO:0000259" key="3">
    <source>
        <dbReference type="PROSITE" id="PS50893"/>
    </source>
</evidence>
<dbReference type="SMART" id="SM00382">
    <property type="entry name" value="AAA"/>
    <property type="match status" value="1"/>
</dbReference>
<proteinExistence type="predicted"/>
<dbReference type="AlphaFoldDB" id="X0WDR0"/>
<dbReference type="PROSITE" id="PS50893">
    <property type="entry name" value="ABC_TRANSPORTER_2"/>
    <property type="match status" value="1"/>
</dbReference>
<feature type="non-terminal residue" evidence="4">
    <location>
        <position position="1"/>
    </location>
</feature>
<dbReference type="InterPro" id="IPR027417">
    <property type="entry name" value="P-loop_NTPase"/>
</dbReference>
<dbReference type="InterPro" id="IPR003593">
    <property type="entry name" value="AAA+_ATPase"/>
</dbReference>
<dbReference type="CDD" id="cd03228">
    <property type="entry name" value="ABCC_MRP_Like"/>
    <property type="match status" value="1"/>
</dbReference>
<dbReference type="PROSITE" id="PS00211">
    <property type="entry name" value="ABC_TRANSPORTER_1"/>
    <property type="match status" value="1"/>
</dbReference>
<dbReference type="GO" id="GO:0016887">
    <property type="term" value="F:ATP hydrolysis activity"/>
    <property type="evidence" value="ECO:0007669"/>
    <property type="project" value="InterPro"/>
</dbReference>
<keyword evidence="1" id="KW-0547">Nucleotide-binding</keyword>
<name>X0WDR0_9ZZZZ</name>
<dbReference type="Gene3D" id="3.40.50.300">
    <property type="entry name" value="P-loop containing nucleotide triphosphate hydrolases"/>
    <property type="match status" value="1"/>
</dbReference>
<accession>X0WDR0</accession>